<dbReference type="SUPFAM" id="SSF52096">
    <property type="entry name" value="ClpP/crotonase"/>
    <property type="match status" value="1"/>
</dbReference>
<reference evidence="2" key="5">
    <citation type="submission" date="2024-05" db="EMBL/GenBank/DDBJ databases">
        <authorList>
            <person name="Sun Q."/>
            <person name="Zhou Y."/>
        </authorList>
    </citation>
    <scope>NUCLEOTIDE SEQUENCE</scope>
    <source>
        <strain evidence="2">CGMCC 1.12707</strain>
    </source>
</reference>
<evidence type="ECO:0000259" key="1">
    <source>
        <dbReference type="SMART" id="SM00245"/>
    </source>
</evidence>
<dbReference type="SMART" id="SM00245">
    <property type="entry name" value="TSPc"/>
    <property type="match status" value="1"/>
</dbReference>
<accession>A0A1M6SYE2</accession>
<keyword evidence="5" id="KW-1185">Reference proteome</keyword>
<dbReference type="AlphaFoldDB" id="A0A1M6SYE2"/>
<dbReference type="OrthoDB" id="5480566at2"/>
<dbReference type="EMBL" id="FRBH01000001">
    <property type="protein sequence ID" value="SHK49716.1"/>
    <property type="molecule type" value="Genomic_DNA"/>
</dbReference>
<dbReference type="EMBL" id="BMFL01000022">
    <property type="protein sequence ID" value="GGF08877.1"/>
    <property type="molecule type" value="Genomic_DNA"/>
</dbReference>
<reference evidence="3" key="3">
    <citation type="submission" date="2016-11" db="EMBL/GenBank/DDBJ databases">
        <authorList>
            <person name="Jaros S."/>
            <person name="Januszkiewicz K."/>
            <person name="Wedrychowicz H."/>
        </authorList>
    </citation>
    <scope>NUCLEOTIDE SEQUENCE [LARGE SCALE GENOMIC DNA]</scope>
    <source>
        <strain evidence="3">DSM 27989</strain>
    </source>
</reference>
<evidence type="ECO:0000313" key="3">
    <source>
        <dbReference type="EMBL" id="SHK49716.1"/>
    </source>
</evidence>
<organism evidence="3 4">
    <name type="scientific">Chishuiella changwenlii</name>
    <dbReference type="NCBI Taxonomy" id="1434701"/>
    <lineage>
        <taxon>Bacteria</taxon>
        <taxon>Pseudomonadati</taxon>
        <taxon>Bacteroidota</taxon>
        <taxon>Flavobacteriia</taxon>
        <taxon>Flavobacteriales</taxon>
        <taxon>Weeksellaceae</taxon>
        <taxon>Chishuiella</taxon>
    </lineage>
</organism>
<dbReference type="GO" id="GO:0004175">
    <property type="term" value="F:endopeptidase activity"/>
    <property type="evidence" value="ECO:0007669"/>
    <property type="project" value="TreeGrafter"/>
</dbReference>
<evidence type="ECO:0000313" key="4">
    <source>
        <dbReference type="Proteomes" id="UP000184120"/>
    </source>
</evidence>
<gene>
    <name evidence="2" type="ORF">GCM10010984_27520</name>
    <name evidence="3" type="ORF">SAMN05443634_101176</name>
</gene>
<reference evidence="2" key="1">
    <citation type="journal article" date="2014" name="Int. J. Syst. Evol. Microbiol.">
        <title>Complete genome of a new Firmicutes species belonging to the dominant human colonic microbiota ('Ruminococcus bicirculans') reveals two chromosomes and a selective capacity to utilize plant glucans.</title>
        <authorList>
            <consortium name="NISC Comparative Sequencing Program"/>
            <person name="Wegmann U."/>
            <person name="Louis P."/>
            <person name="Goesmann A."/>
            <person name="Henrissat B."/>
            <person name="Duncan S.H."/>
            <person name="Flint H.J."/>
        </authorList>
    </citation>
    <scope>NUCLEOTIDE SEQUENCE</scope>
    <source>
        <strain evidence="2">CGMCC 1.12707</strain>
    </source>
</reference>
<dbReference type="PROSITE" id="PS51257">
    <property type="entry name" value="PROKAR_LIPOPROTEIN"/>
    <property type="match status" value="1"/>
</dbReference>
<evidence type="ECO:0000313" key="2">
    <source>
        <dbReference type="EMBL" id="GGF08877.1"/>
    </source>
</evidence>
<evidence type="ECO:0000313" key="5">
    <source>
        <dbReference type="Proteomes" id="UP000650994"/>
    </source>
</evidence>
<dbReference type="GO" id="GO:0008236">
    <property type="term" value="F:serine-type peptidase activity"/>
    <property type="evidence" value="ECO:0007669"/>
    <property type="project" value="InterPro"/>
</dbReference>
<dbReference type="GO" id="GO:0006508">
    <property type="term" value="P:proteolysis"/>
    <property type="evidence" value="ECO:0007669"/>
    <property type="project" value="InterPro"/>
</dbReference>
<dbReference type="Proteomes" id="UP000650994">
    <property type="component" value="Unassembled WGS sequence"/>
</dbReference>
<dbReference type="PANTHER" id="PTHR32060:SF22">
    <property type="entry name" value="CARBOXYL-TERMINAL-PROCESSING PEPTIDASE 3, CHLOROPLASTIC"/>
    <property type="match status" value="1"/>
</dbReference>
<dbReference type="Gene3D" id="3.90.226.10">
    <property type="entry name" value="2-enoyl-CoA Hydratase, Chain A, domain 1"/>
    <property type="match status" value="1"/>
</dbReference>
<feature type="domain" description="Tail specific protease" evidence="1">
    <location>
        <begin position="243"/>
        <end position="489"/>
    </location>
</feature>
<proteinExistence type="predicted"/>
<dbReference type="InterPro" id="IPR029045">
    <property type="entry name" value="ClpP/crotonase-like_dom_sf"/>
</dbReference>
<reference evidence="4" key="2">
    <citation type="submission" date="2016-11" db="EMBL/GenBank/DDBJ databases">
        <authorList>
            <person name="Varghese N."/>
            <person name="Submissions S."/>
        </authorList>
    </citation>
    <scope>NUCLEOTIDE SEQUENCE [LARGE SCALE GENOMIC DNA]</scope>
    <source>
        <strain evidence="4">DSM 27989</strain>
    </source>
</reference>
<dbReference type="CDD" id="cd06567">
    <property type="entry name" value="Peptidase_S41"/>
    <property type="match status" value="1"/>
</dbReference>
<dbReference type="PANTHER" id="PTHR32060">
    <property type="entry name" value="TAIL-SPECIFIC PROTEASE"/>
    <property type="match status" value="1"/>
</dbReference>
<dbReference type="Proteomes" id="UP000184120">
    <property type="component" value="Unassembled WGS sequence"/>
</dbReference>
<protein>
    <submittedName>
        <fullName evidence="2">Peptidase S41</fullName>
    </submittedName>
    <submittedName>
        <fullName evidence="3">Peptidase family S41</fullName>
    </submittedName>
</protein>
<dbReference type="InterPro" id="IPR005151">
    <property type="entry name" value="Tail-specific_protease"/>
</dbReference>
<sequence>MNKTFSFFLILILLFGCTSVREYNKHIDEDIAVKDLKKDVDFVYKKLKRYHAKLDLYQSKKSIDYKFDSLKNTINKPLTPNELYLKLFPIFRSLKHGHTDVYPLYKKLTKKELKKYKESKSVFHNYSFFFENDSIFLVKDFSKTNPINSGAVLLYIDNVSVEDLIKKYKPSVYGDGNNKTFSNNLFGRTFLNYITLEQGIKDSVELTFLMGDKILSKKTFREFPKVKTKEEKSIKPVDTISKTVKRQIKLKQKKYGYSKSTKRYSKNLTFPTNDSTIAVLKITDFRKGKIRRLYKEVFTDIKNNNVQNLILDIRNNGGGFVKDAHYLYAYLVDDSDKFLGKKIVANKTSFGKSMYNLFPVASYPFLWIGSGYSYFSTFKNDENEYELHMPFSFTKIEKDLVYNGNLYVIINGGSYSASALIAANLNENKRGFFVGEETGGDYNGTVAGLMPKFTLPHSKLKISVGTVYLSPIKQRIELGHGVYPNKEIKPTLDSRRKNRDIELEWILQDIKNGNKVLKNSN</sequence>
<dbReference type="RefSeq" id="WP_072928971.1">
    <property type="nucleotide sequence ID" value="NZ_BMFL01000022.1"/>
</dbReference>
<dbReference type="Pfam" id="PF03572">
    <property type="entry name" value="Peptidase_S41"/>
    <property type="match status" value="1"/>
</dbReference>
<name>A0A1M6SYE2_9FLAO</name>
<dbReference type="STRING" id="1434701.SAMN05443634_101176"/>
<reference evidence="5" key="4">
    <citation type="journal article" date="2019" name="Int. J. Syst. Evol. Microbiol.">
        <title>The Global Catalogue of Microorganisms (GCM) 10K type strain sequencing project: providing services to taxonomists for standard genome sequencing and annotation.</title>
        <authorList>
            <consortium name="The Broad Institute Genomics Platform"/>
            <consortium name="The Broad Institute Genome Sequencing Center for Infectious Disease"/>
            <person name="Wu L."/>
            <person name="Ma J."/>
        </authorList>
    </citation>
    <scope>NUCLEOTIDE SEQUENCE [LARGE SCALE GENOMIC DNA]</scope>
    <source>
        <strain evidence="5">CGMCC 1.12707</strain>
    </source>
</reference>